<evidence type="ECO:0000313" key="1">
    <source>
        <dbReference type="EMBL" id="CAK9317250.1"/>
    </source>
</evidence>
<dbReference type="EMBL" id="OZ021737">
    <property type="protein sequence ID" value="CAK9317250.1"/>
    <property type="molecule type" value="Genomic_DNA"/>
</dbReference>
<reference evidence="1 2" key="1">
    <citation type="submission" date="2024-03" db="EMBL/GenBank/DDBJ databases">
        <authorList>
            <person name="Gkanogiannis A."/>
            <person name="Becerra Lopez-Lavalle L."/>
        </authorList>
    </citation>
    <scope>NUCLEOTIDE SEQUENCE [LARGE SCALE GENOMIC DNA]</scope>
</reference>
<proteinExistence type="predicted"/>
<accession>A0ABP0Y9U1</accession>
<dbReference type="Proteomes" id="UP001642487">
    <property type="component" value="Chromosome 3"/>
</dbReference>
<gene>
    <name evidence="1" type="ORF">CITCOLO1_LOCUS9152</name>
</gene>
<keyword evidence="2" id="KW-1185">Reference proteome</keyword>
<sequence length="169" mass="19026">MEYGNTAMGHHPQLDELGYLEGQAEWDWNHIIDTISHGKNHEEILSFHLQEAWRGKQHIQSQCLKLLGWNISSGSLWRTLGSNPLPKISTSIVGRKWEANRGSTLNSTAATDFDPPPDNAIRLKAFAATLTEDAHHFCLISWNGNLVPKSMPNCQQILRFLKQITMAAI</sequence>
<evidence type="ECO:0000313" key="2">
    <source>
        <dbReference type="Proteomes" id="UP001642487"/>
    </source>
</evidence>
<name>A0ABP0Y9U1_9ROSI</name>
<organism evidence="1 2">
    <name type="scientific">Citrullus colocynthis</name>
    <name type="common">colocynth</name>
    <dbReference type="NCBI Taxonomy" id="252529"/>
    <lineage>
        <taxon>Eukaryota</taxon>
        <taxon>Viridiplantae</taxon>
        <taxon>Streptophyta</taxon>
        <taxon>Embryophyta</taxon>
        <taxon>Tracheophyta</taxon>
        <taxon>Spermatophyta</taxon>
        <taxon>Magnoliopsida</taxon>
        <taxon>eudicotyledons</taxon>
        <taxon>Gunneridae</taxon>
        <taxon>Pentapetalae</taxon>
        <taxon>rosids</taxon>
        <taxon>fabids</taxon>
        <taxon>Cucurbitales</taxon>
        <taxon>Cucurbitaceae</taxon>
        <taxon>Benincaseae</taxon>
        <taxon>Citrullus</taxon>
    </lineage>
</organism>
<protein>
    <submittedName>
        <fullName evidence="1">Uncharacterized protein</fullName>
    </submittedName>
</protein>